<reference evidence="5 6" key="1">
    <citation type="submission" date="2020-06" db="EMBL/GenBank/DDBJ databases">
        <title>Pseudomonas eucalypticola sp. nov., an endophyte of Eucalyptus dunnii leaves with biocontrol ability of eucalyptus leaf blight.</title>
        <authorList>
            <person name="Liu Y."/>
            <person name="Song Z."/>
            <person name="Zeng H."/>
            <person name="Lu M."/>
            <person name="Wang X."/>
            <person name="Lian X."/>
            <person name="Zhang Q."/>
        </authorList>
    </citation>
    <scope>NUCLEOTIDE SEQUENCE [LARGE SCALE GENOMIC DNA]</scope>
    <source>
        <strain evidence="5 6">NP-1</strain>
    </source>
</reference>
<dbReference type="AlphaFoldDB" id="A0A7D5D9Q0"/>
<dbReference type="CDD" id="cd06170">
    <property type="entry name" value="LuxR_C_like"/>
    <property type="match status" value="1"/>
</dbReference>
<dbReference type="RefSeq" id="WP_158154610.1">
    <property type="nucleotide sequence ID" value="NZ_CP056030.1"/>
</dbReference>
<dbReference type="InterPro" id="IPR000792">
    <property type="entry name" value="Tscrpt_reg_LuxR_C"/>
</dbReference>
<keyword evidence="1" id="KW-0805">Transcription regulation</keyword>
<keyword evidence="2" id="KW-0238">DNA-binding</keyword>
<dbReference type="InterPro" id="IPR016032">
    <property type="entry name" value="Sig_transdc_resp-reg_C-effctor"/>
</dbReference>
<sequence>MHLTPREKEVLDLLLSGHTNKEIAELLYISAFTVRDHVSTLLRKGRARNRMELSSSRLMPQWVDVTLMEEAGQEMREYVCI</sequence>
<name>A0A7D5D9Q0_9PSED</name>
<dbReference type="PANTHER" id="PTHR44688:SF16">
    <property type="entry name" value="DNA-BINDING TRANSCRIPTIONAL ACTIVATOR DEVR_DOSR"/>
    <property type="match status" value="1"/>
</dbReference>
<dbReference type="GO" id="GO:0003677">
    <property type="term" value="F:DNA binding"/>
    <property type="evidence" value="ECO:0007669"/>
    <property type="project" value="UniProtKB-KW"/>
</dbReference>
<gene>
    <name evidence="5" type="ORF">HWQ56_23465</name>
</gene>
<evidence type="ECO:0000256" key="1">
    <source>
        <dbReference type="ARBA" id="ARBA00023015"/>
    </source>
</evidence>
<keyword evidence="6" id="KW-1185">Reference proteome</keyword>
<dbReference type="PROSITE" id="PS50043">
    <property type="entry name" value="HTH_LUXR_2"/>
    <property type="match status" value="1"/>
</dbReference>
<dbReference type="PRINTS" id="PR00038">
    <property type="entry name" value="HTHLUXR"/>
</dbReference>
<evidence type="ECO:0000256" key="2">
    <source>
        <dbReference type="ARBA" id="ARBA00023125"/>
    </source>
</evidence>
<protein>
    <submittedName>
        <fullName evidence="5">Response regulator transcription factor</fullName>
    </submittedName>
</protein>
<dbReference type="InterPro" id="IPR036388">
    <property type="entry name" value="WH-like_DNA-bd_sf"/>
</dbReference>
<evidence type="ECO:0000313" key="5">
    <source>
        <dbReference type="EMBL" id="QKZ06573.1"/>
    </source>
</evidence>
<dbReference type="Proteomes" id="UP000509568">
    <property type="component" value="Chromosome"/>
</dbReference>
<feature type="domain" description="HTH luxR-type" evidence="4">
    <location>
        <begin position="1"/>
        <end position="61"/>
    </location>
</feature>
<evidence type="ECO:0000259" key="4">
    <source>
        <dbReference type="PROSITE" id="PS50043"/>
    </source>
</evidence>
<dbReference type="EMBL" id="CP056030">
    <property type="protein sequence ID" value="QKZ06573.1"/>
    <property type="molecule type" value="Genomic_DNA"/>
</dbReference>
<dbReference type="Pfam" id="PF00196">
    <property type="entry name" value="GerE"/>
    <property type="match status" value="1"/>
</dbReference>
<evidence type="ECO:0000313" key="6">
    <source>
        <dbReference type="Proteomes" id="UP000509568"/>
    </source>
</evidence>
<dbReference type="KEGG" id="pez:HWQ56_23465"/>
<dbReference type="PANTHER" id="PTHR44688">
    <property type="entry name" value="DNA-BINDING TRANSCRIPTIONAL ACTIVATOR DEVR_DOSR"/>
    <property type="match status" value="1"/>
</dbReference>
<keyword evidence="3" id="KW-0804">Transcription</keyword>
<accession>A0A7D5D9Q0</accession>
<dbReference type="SUPFAM" id="SSF46894">
    <property type="entry name" value="C-terminal effector domain of the bipartite response regulators"/>
    <property type="match status" value="1"/>
</dbReference>
<dbReference type="SMART" id="SM00421">
    <property type="entry name" value="HTH_LUXR"/>
    <property type="match status" value="1"/>
</dbReference>
<dbReference type="Gene3D" id="1.10.10.10">
    <property type="entry name" value="Winged helix-like DNA-binding domain superfamily/Winged helix DNA-binding domain"/>
    <property type="match status" value="1"/>
</dbReference>
<proteinExistence type="predicted"/>
<organism evidence="5 6">
    <name type="scientific">Pseudomonas eucalypticola</name>
    <dbReference type="NCBI Taxonomy" id="2599595"/>
    <lineage>
        <taxon>Bacteria</taxon>
        <taxon>Pseudomonadati</taxon>
        <taxon>Pseudomonadota</taxon>
        <taxon>Gammaproteobacteria</taxon>
        <taxon>Pseudomonadales</taxon>
        <taxon>Pseudomonadaceae</taxon>
        <taxon>Pseudomonas</taxon>
    </lineage>
</organism>
<dbReference type="GO" id="GO:0006355">
    <property type="term" value="P:regulation of DNA-templated transcription"/>
    <property type="evidence" value="ECO:0007669"/>
    <property type="project" value="InterPro"/>
</dbReference>
<evidence type="ECO:0000256" key="3">
    <source>
        <dbReference type="ARBA" id="ARBA00023163"/>
    </source>
</evidence>